<dbReference type="CDD" id="cd06170">
    <property type="entry name" value="LuxR_C_like"/>
    <property type="match status" value="1"/>
</dbReference>
<dbReference type="Gene3D" id="3.30.450.40">
    <property type="match status" value="1"/>
</dbReference>
<dbReference type="KEGG" id="many:MANY_40390"/>
<accession>A0A6N4WFJ7</accession>
<evidence type="ECO:0000313" key="6">
    <source>
        <dbReference type="Proteomes" id="UP000467249"/>
    </source>
</evidence>
<dbReference type="GO" id="GO:0003677">
    <property type="term" value="F:DNA binding"/>
    <property type="evidence" value="ECO:0007669"/>
    <property type="project" value="UniProtKB-KW"/>
</dbReference>
<protein>
    <recommendedName>
        <fullName evidence="4">HTH luxR-type domain-containing protein</fullName>
    </recommendedName>
</protein>
<sequence>MPIPELPRQTLVRSADGIYSCVVDHIDAGERLAHLLDALRSIVEPDDPTWQPGPADARAVMEDGWATLADALAEKPAAAAILAAMRDLARSDAALLRSRETSRRLGAVLDQLESAPCHIPELMELAPRLVPELGFDRAIFSRIVDGLWVSQSVCVPDDPQWAAEINRAGQEQPQPLVPGLHETEIVRRREARMVRDVQHDSRVHRPIADASRSTSYVAAPVLAGGRVVALLHGDRYRQGRDTDDSDCDLLACYAKGVAFAFSRARAVDQLGTLSAMMQSAVDDCRETTSAPQEFTLDNSGDQRSDGAVSARAARSAVRGVRDALTARETQILEHMAQGRTNSAIAAKLFIAEGTVKQHVKRILRKLGAENRVEAVSLLYQSDRN</sequence>
<keyword evidence="2" id="KW-0238">DNA-binding</keyword>
<dbReference type="InterPro" id="IPR016032">
    <property type="entry name" value="Sig_transdc_resp-reg_C-effctor"/>
</dbReference>
<dbReference type="PANTHER" id="PTHR44688">
    <property type="entry name" value="DNA-BINDING TRANSCRIPTIONAL ACTIVATOR DEVR_DOSR"/>
    <property type="match status" value="1"/>
</dbReference>
<dbReference type="InterPro" id="IPR003018">
    <property type="entry name" value="GAF"/>
</dbReference>
<dbReference type="Pfam" id="PF00196">
    <property type="entry name" value="GerE"/>
    <property type="match status" value="1"/>
</dbReference>
<evidence type="ECO:0000256" key="3">
    <source>
        <dbReference type="ARBA" id="ARBA00023163"/>
    </source>
</evidence>
<name>A0A6N4WFJ7_9MYCO</name>
<dbReference type="SUPFAM" id="SSF55781">
    <property type="entry name" value="GAF domain-like"/>
    <property type="match status" value="1"/>
</dbReference>
<evidence type="ECO:0000259" key="4">
    <source>
        <dbReference type="PROSITE" id="PS50043"/>
    </source>
</evidence>
<keyword evidence="3" id="KW-0804">Transcription</keyword>
<dbReference type="PROSITE" id="PS50043">
    <property type="entry name" value="HTH_LUXR_2"/>
    <property type="match status" value="1"/>
</dbReference>
<reference evidence="5 6" key="1">
    <citation type="journal article" date="2019" name="Emerg. Microbes Infect.">
        <title>Comprehensive subspecies identification of 175 nontuberculous mycobacteria species based on 7547 genomic profiles.</title>
        <authorList>
            <person name="Matsumoto Y."/>
            <person name="Kinjo T."/>
            <person name="Motooka D."/>
            <person name="Nabeya D."/>
            <person name="Jung N."/>
            <person name="Uechi K."/>
            <person name="Horii T."/>
            <person name="Iida T."/>
            <person name="Fujita J."/>
            <person name="Nakamura S."/>
        </authorList>
    </citation>
    <scope>NUCLEOTIDE SEQUENCE [LARGE SCALE GENOMIC DNA]</scope>
    <source>
        <strain evidence="5 6">JCM 30275</strain>
    </source>
</reference>
<organism evidence="5 6">
    <name type="scientific">Mycolicibacterium anyangense</name>
    <dbReference type="NCBI Taxonomy" id="1431246"/>
    <lineage>
        <taxon>Bacteria</taxon>
        <taxon>Bacillati</taxon>
        <taxon>Actinomycetota</taxon>
        <taxon>Actinomycetes</taxon>
        <taxon>Mycobacteriales</taxon>
        <taxon>Mycobacteriaceae</taxon>
        <taxon>Mycolicibacterium</taxon>
    </lineage>
</organism>
<dbReference type="InterPro" id="IPR000792">
    <property type="entry name" value="Tscrpt_reg_LuxR_C"/>
</dbReference>
<dbReference type="PROSITE" id="PS00622">
    <property type="entry name" value="HTH_LUXR_1"/>
    <property type="match status" value="1"/>
</dbReference>
<dbReference type="InterPro" id="IPR036388">
    <property type="entry name" value="WH-like_DNA-bd_sf"/>
</dbReference>
<dbReference type="SMART" id="SM00065">
    <property type="entry name" value="GAF"/>
    <property type="match status" value="1"/>
</dbReference>
<dbReference type="Proteomes" id="UP000467249">
    <property type="component" value="Chromosome"/>
</dbReference>
<dbReference type="Gene3D" id="1.10.10.10">
    <property type="entry name" value="Winged helix-like DNA-binding domain superfamily/Winged helix DNA-binding domain"/>
    <property type="match status" value="1"/>
</dbReference>
<dbReference type="Pfam" id="PF01590">
    <property type="entry name" value="GAF"/>
    <property type="match status" value="1"/>
</dbReference>
<keyword evidence="1" id="KW-0805">Transcription regulation</keyword>
<keyword evidence="6" id="KW-1185">Reference proteome</keyword>
<feature type="domain" description="HTH luxR-type" evidence="4">
    <location>
        <begin position="317"/>
        <end position="382"/>
    </location>
</feature>
<evidence type="ECO:0000256" key="2">
    <source>
        <dbReference type="ARBA" id="ARBA00023125"/>
    </source>
</evidence>
<gene>
    <name evidence="5" type="ORF">MANY_40390</name>
</gene>
<evidence type="ECO:0000313" key="5">
    <source>
        <dbReference type="EMBL" id="BBZ78702.1"/>
    </source>
</evidence>
<proteinExistence type="predicted"/>
<dbReference type="PANTHER" id="PTHR44688:SF16">
    <property type="entry name" value="DNA-BINDING TRANSCRIPTIONAL ACTIVATOR DEVR_DOSR"/>
    <property type="match status" value="1"/>
</dbReference>
<dbReference type="InterPro" id="IPR029016">
    <property type="entry name" value="GAF-like_dom_sf"/>
</dbReference>
<dbReference type="EMBL" id="AP022620">
    <property type="protein sequence ID" value="BBZ78702.1"/>
    <property type="molecule type" value="Genomic_DNA"/>
</dbReference>
<dbReference type="PRINTS" id="PR00038">
    <property type="entry name" value="HTHLUXR"/>
</dbReference>
<dbReference type="GO" id="GO:0006355">
    <property type="term" value="P:regulation of DNA-templated transcription"/>
    <property type="evidence" value="ECO:0007669"/>
    <property type="project" value="InterPro"/>
</dbReference>
<evidence type="ECO:0000256" key="1">
    <source>
        <dbReference type="ARBA" id="ARBA00023015"/>
    </source>
</evidence>
<dbReference type="AlphaFoldDB" id="A0A6N4WFJ7"/>
<dbReference type="SUPFAM" id="SSF46894">
    <property type="entry name" value="C-terminal effector domain of the bipartite response regulators"/>
    <property type="match status" value="1"/>
</dbReference>
<dbReference type="SMART" id="SM00421">
    <property type="entry name" value="HTH_LUXR"/>
    <property type="match status" value="1"/>
</dbReference>